<dbReference type="EMBL" id="SIHJ01000005">
    <property type="protein sequence ID" value="TWT30284.1"/>
    <property type="molecule type" value="Genomic_DNA"/>
</dbReference>
<gene>
    <name evidence="1" type="ORF">KOR34_48420</name>
</gene>
<dbReference type="AlphaFoldDB" id="A0A5C5UVB2"/>
<name>A0A5C5UVB2_9BACT</name>
<sequence>MDSKRRAILDRIAHLEVAITNAREYLETGEHAHWHGFRPLFDSKTRNSRTLPPHIDWVKNVFLTRQEQALKAAYDKLERLR</sequence>
<keyword evidence="2" id="KW-1185">Reference proteome</keyword>
<evidence type="ECO:0000313" key="2">
    <source>
        <dbReference type="Proteomes" id="UP000316714"/>
    </source>
</evidence>
<proteinExistence type="predicted"/>
<reference evidence="1 2" key="1">
    <citation type="submission" date="2019-02" db="EMBL/GenBank/DDBJ databases">
        <title>Deep-cultivation of Planctomycetes and their phenomic and genomic characterization uncovers novel biology.</title>
        <authorList>
            <person name="Wiegand S."/>
            <person name="Jogler M."/>
            <person name="Boedeker C."/>
            <person name="Pinto D."/>
            <person name="Vollmers J."/>
            <person name="Rivas-Marin E."/>
            <person name="Kohn T."/>
            <person name="Peeters S.H."/>
            <person name="Heuer A."/>
            <person name="Rast P."/>
            <person name="Oberbeckmann S."/>
            <person name="Bunk B."/>
            <person name="Jeske O."/>
            <person name="Meyerdierks A."/>
            <person name="Storesund J.E."/>
            <person name="Kallscheuer N."/>
            <person name="Luecker S."/>
            <person name="Lage O.M."/>
            <person name="Pohl T."/>
            <person name="Merkel B.J."/>
            <person name="Hornburger P."/>
            <person name="Mueller R.-W."/>
            <person name="Bruemmer F."/>
            <person name="Labrenz M."/>
            <person name="Spormann A.M."/>
            <person name="Op Den Camp H."/>
            <person name="Overmann J."/>
            <person name="Amann R."/>
            <person name="Jetten M.S.M."/>
            <person name="Mascher T."/>
            <person name="Medema M.H."/>
            <person name="Devos D.P."/>
            <person name="Kaster A.-K."/>
            <person name="Ovreas L."/>
            <person name="Rohde M."/>
            <person name="Galperin M.Y."/>
            <person name="Jogler C."/>
        </authorList>
    </citation>
    <scope>NUCLEOTIDE SEQUENCE [LARGE SCALE GENOMIC DNA]</scope>
    <source>
        <strain evidence="1 2">KOR34</strain>
    </source>
</reference>
<dbReference type="OrthoDB" id="9935580at2"/>
<organism evidence="1 2">
    <name type="scientific">Posidoniimonas corsicana</name>
    <dbReference type="NCBI Taxonomy" id="1938618"/>
    <lineage>
        <taxon>Bacteria</taxon>
        <taxon>Pseudomonadati</taxon>
        <taxon>Planctomycetota</taxon>
        <taxon>Planctomycetia</taxon>
        <taxon>Pirellulales</taxon>
        <taxon>Lacipirellulaceae</taxon>
        <taxon>Posidoniimonas</taxon>
    </lineage>
</organism>
<evidence type="ECO:0000313" key="1">
    <source>
        <dbReference type="EMBL" id="TWT30284.1"/>
    </source>
</evidence>
<protein>
    <submittedName>
        <fullName evidence="1">Uncharacterized protein</fullName>
    </submittedName>
</protein>
<dbReference type="Proteomes" id="UP000316714">
    <property type="component" value="Unassembled WGS sequence"/>
</dbReference>
<comment type="caution">
    <text evidence="1">The sequence shown here is derived from an EMBL/GenBank/DDBJ whole genome shotgun (WGS) entry which is preliminary data.</text>
</comment>
<accession>A0A5C5UVB2</accession>
<dbReference type="RefSeq" id="WP_146568645.1">
    <property type="nucleotide sequence ID" value="NZ_SIHJ01000005.1"/>
</dbReference>